<dbReference type="Proteomes" id="UP000236449">
    <property type="component" value="Unassembled WGS sequence"/>
</dbReference>
<sequence>MDYAGYRDSELVIGLVGAVGVQLDEVSKLIGERLSHFNYDCKNVKVSKDVIEELAGKDGSTTPYDRIDNLMTAGNSLRQEYDDKSILAKGIAAKINHIRSQEGLKDSPLPRKAFIISSLKTPEEVKELRKIYANGFFLFGVYSSKERRLSYLQKNKNISEERAKKLMSRDKDESDQFGQKTRDTYHLSDFFINQDGDNDKLQNDIWRILDLTFGHPFITPTFDEYAMFMAFSSSLRSADLSRQVGAVVAKDEQIIATGANDVPRAGGGLYWPKLDEKEKAIVDEASGRDYKRGFDSNKNEQAAIIEDIMSRLSESKDTKLSKKQLESIKAVIKGSKVKDITEYGRIVHAEMEAILSCARHYISTKETTLYCTTFPCHNCAKHIVASGVSRVVYVEPYPKSKATNFHSDSISFYHKEDDNNNVIFEPFVGVGPRSFFKLFSLSLGSGDVLKRKDKEGNATTFEAQNATLRMQMLPSSYIERERFAASIIEEKLEESR</sequence>
<dbReference type="PANTHER" id="PTHR11086:SF18">
    <property type="entry name" value="DEOXYCYTIDYLATE DEAMINASE"/>
    <property type="match status" value="1"/>
</dbReference>
<evidence type="ECO:0000256" key="5">
    <source>
        <dbReference type="ARBA" id="ARBA00022833"/>
    </source>
</evidence>
<dbReference type="OrthoDB" id="9788517at2"/>
<evidence type="ECO:0000256" key="1">
    <source>
        <dbReference type="ARBA" id="ARBA00001947"/>
    </source>
</evidence>
<dbReference type="RefSeq" id="WP_102966382.1">
    <property type="nucleotide sequence ID" value="NZ_POSK01000008.1"/>
</dbReference>
<dbReference type="EMBL" id="POSK01000008">
    <property type="protein sequence ID" value="PNI04296.1"/>
    <property type="molecule type" value="Genomic_DNA"/>
</dbReference>
<dbReference type="Pfam" id="PF00383">
    <property type="entry name" value="dCMP_cyt_deam_1"/>
    <property type="match status" value="1"/>
</dbReference>
<dbReference type="GO" id="GO:0005737">
    <property type="term" value="C:cytoplasm"/>
    <property type="evidence" value="ECO:0007669"/>
    <property type="project" value="TreeGrafter"/>
</dbReference>
<protein>
    <submittedName>
        <fullName evidence="7">Cytidine deaminase</fullName>
    </submittedName>
</protein>
<evidence type="ECO:0000313" key="7">
    <source>
        <dbReference type="EMBL" id="PNI04296.1"/>
    </source>
</evidence>
<dbReference type="InterPro" id="IPR016193">
    <property type="entry name" value="Cytidine_deaminase-like"/>
</dbReference>
<dbReference type="SUPFAM" id="SSF53927">
    <property type="entry name" value="Cytidine deaminase-like"/>
    <property type="match status" value="1"/>
</dbReference>
<evidence type="ECO:0000256" key="4">
    <source>
        <dbReference type="ARBA" id="ARBA00022801"/>
    </source>
</evidence>
<name>A0A2J8I185_VIBDI</name>
<comment type="caution">
    <text evidence="7">The sequence shown here is derived from an EMBL/GenBank/DDBJ whole genome shotgun (WGS) entry which is preliminary data.</text>
</comment>
<organism evidence="7 8">
    <name type="scientific">Vibrio diazotrophicus</name>
    <dbReference type="NCBI Taxonomy" id="685"/>
    <lineage>
        <taxon>Bacteria</taxon>
        <taxon>Pseudomonadati</taxon>
        <taxon>Pseudomonadota</taxon>
        <taxon>Gammaproteobacteria</taxon>
        <taxon>Vibrionales</taxon>
        <taxon>Vibrionaceae</taxon>
        <taxon>Vibrio</taxon>
    </lineage>
</organism>
<dbReference type="AlphaFoldDB" id="A0A2J8I185"/>
<dbReference type="GO" id="GO:0004132">
    <property type="term" value="F:dCMP deaminase activity"/>
    <property type="evidence" value="ECO:0007669"/>
    <property type="project" value="TreeGrafter"/>
</dbReference>
<comment type="cofactor">
    <cofactor evidence="1">
        <name>Zn(2+)</name>
        <dbReference type="ChEBI" id="CHEBI:29105"/>
    </cofactor>
</comment>
<dbReference type="InterPro" id="IPR002125">
    <property type="entry name" value="CMP_dCMP_dom"/>
</dbReference>
<dbReference type="Gene3D" id="3.40.140.10">
    <property type="entry name" value="Cytidine Deaminase, domain 2"/>
    <property type="match status" value="1"/>
</dbReference>
<keyword evidence="5" id="KW-0862">Zinc</keyword>
<dbReference type="PANTHER" id="PTHR11086">
    <property type="entry name" value="DEOXYCYTIDYLATE DEAMINASE-RELATED"/>
    <property type="match status" value="1"/>
</dbReference>
<dbReference type="NCBIfam" id="NF041025">
    <property type="entry name" value="antiphage_deaminase"/>
    <property type="match status" value="1"/>
</dbReference>
<dbReference type="PROSITE" id="PS00903">
    <property type="entry name" value="CYT_DCMP_DEAMINASES_1"/>
    <property type="match status" value="1"/>
</dbReference>
<dbReference type="CDD" id="cd01286">
    <property type="entry name" value="deoxycytidylate_deaminase"/>
    <property type="match status" value="1"/>
</dbReference>
<evidence type="ECO:0000313" key="8">
    <source>
        <dbReference type="Proteomes" id="UP000236449"/>
    </source>
</evidence>
<dbReference type="GO" id="GO:0008270">
    <property type="term" value="F:zinc ion binding"/>
    <property type="evidence" value="ECO:0007669"/>
    <property type="project" value="InterPro"/>
</dbReference>
<keyword evidence="4" id="KW-0378">Hydrolase</keyword>
<dbReference type="InterPro" id="IPR015517">
    <property type="entry name" value="dCMP_deaminase-rel"/>
</dbReference>
<reference evidence="7 8" key="1">
    <citation type="submission" date="2018-01" db="EMBL/GenBank/DDBJ databases">
        <title>Draft genome sequences of six Vibrio diazotrophicus strains isolated from deep-sea sediments of the Baltic Sea.</title>
        <authorList>
            <person name="Castillo D."/>
            <person name="Vandieken V."/>
            <person name="Chiang O."/>
            <person name="Middelboe M."/>
        </authorList>
    </citation>
    <scope>NUCLEOTIDE SEQUENCE [LARGE SCALE GENOMIC DNA]</scope>
    <source>
        <strain evidence="7 8">60.27F</strain>
    </source>
</reference>
<dbReference type="InterPro" id="IPR016192">
    <property type="entry name" value="APOBEC/CMP_deaminase_Zn-bd"/>
</dbReference>
<comment type="similarity">
    <text evidence="2">Belongs to the cytidine and deoxycytidylate deaminase family.</text>
</comment>
<gene>
    <name evidence="7" type="ORF">C1N32_12750</name>
</gene>
<keyword evidence="3" id="KW-0479">Metal-binding</keyword>
<dbReference type="Gene3D" id="3.40.50.300">
    <property type="entry name" value="P-loop containing nucleotide triphosphate hydrolases"/>
    <property type="match status" value="1"/>
</dbReference>
<accession>A0A2J8I185</accession>
<dbReference type="InterPro" id="IPR027417">
    <property type="entry name" value="P-loop_NTPase"/>
</dbReference>
<evidence type="ECO:0000259" key="6">
    <source>
        <dbReference type="PROSITE" id="PS51747"/>
    </source>
</evidence>
<dbReference type="PROSITE" id="PS51747">
    <property type="entry name" value="CYT_DCMP_DEAMINASES_2"/>
    <property type="match status" value="1"/>
</dbReference>
<evidence type="ECO:0000256" key="3">
    <source>
        <dbReference type="ARBA" id="ARBA00022723"/>
    </source>
</evidence>
<feature type="domain" description="CMP/dCMP-type deaminase" evidence="6">
    <location>
        <begin position="221"/>
        <end position="427"/>
    </location>
</feature>
<dbReference type="InterPro" id="IPR035105">
    <property type="entry name" value="Deoxycytidylate_deaminase_dom"/>
</dbReference>
<proteinExistence type="inferred from homology"/>
<evidence type="ECO:0000256" key="2">
    <source>
        <dbReference type="ARBA" id="ARBA00006576"/>
    </source>
</evidence>